<dbReference type="SMART" id="SM00212">
    <property type="entry name" value="UBCc"/>
    <property type="match status" value="1"/>
</dbReference>
<reference evidence="2 3" key="1">
    <citation type="submission" date="2019-01" db="EMBL/GenBank/DDBJ databases">
        <title>Sequencing of cultivated peanut Arachis hypogaea provides insights into genome evolution and oil improvement.</title>
        <authorList>
            <person name="Chen X."/>
        </authorList>
    </citation>
    <scope>NUCLEOTIDE SEQUENCE [LARGE SCALE GENOMIC DNA]</scope>
    <source>
        <strain evidence="3">cv. Fuhuasheng</strain>
        <tissue evidence="2">Leaves</tissue>
    </source>
</reference>
<accession>A0A444YW98</accession>
<dbReference type="Proteomes" id="UP000289738">
    <property type="component" value="Chromosome B06"/>
</dbReference>
<dbReference type="Gene3D" id="3.10.110.10">
    <property type="entry name" value="Ubiquitin Conjugating Enzyme"/>
    <property type="match status" value="1"/>
</dbReference>
<feature type="domain" description="UBC core" evidence="1">
    <location>
        <begin position="9"/>
        <end position="159"/>
    </location>
</feature>
<dbReference type="AlphaFoldDB" id="A0A444YW98"/>
<gene>
    <name evidence="2" type="ORF">Ahy_B06g085997</name>
</gene>
<dbReference type="PANTHER" id="PTHR24067">
    <property type="entry name" value="UBIQUITIN-CONJUGATING ENZYME E2"/>
    <property type="match status" value="1"/>
</dbReference>
<dbReference type="EMBL" id="SDMP01000016">
    <property type="protein sequence ID" value="RYR06215.1"/>
    <property type="molecule type" value="Genomic_DNA"/>
</dbReference>
<dbReference type="Pfam" id="PF00179">
    <property type="entry name" value="UQ_con"/>
    <property type="match status" value="1"/>
</dbReference>
<dbReference type="InterPro" id="IPR050113">
    <property type="entry name" value="Ub_conjugating_enzyme"/>
</dbReference>
<evidence type="ECO:0000313" key="2">
    <source>
        <dbReference type="EMBL" id="RYR06215.1"/>
    </source>
</evidence>
<dbReference type="STRING" id="3818.A0A444YW98"/>
<proteinExistence type="predicted"/>
<dbReference type="SUPFAM" id="SSF54495">
    <property type="entry name" value="UBC-like"/>
    <property type="match status" value="1"/>
</dbReference>
<dbReference type="InterPro" id="IPR000608">
    <property type="entry name" value="UBC"/>
</dbReference>
<evidence type="ECO:0000313" key="3">
    <source>
        <dbReference type="Proteomes" id="UP000289738"/>
    </source>
</evidence>
<sequence length="161" mass="18075">MNLTFAFPISVETLLHERSSWSPSRPGPVRRVSLYELFATGVVSSSTGTISMLSDDWEGGHYPISLQFCENYPIRPPVCKFPKGFCHPNVFSSGEVCLSILSDGWKPSITMKQILLGIQDLLNQPNTADAAHFEPNQLFVKDSAEYKRRVQLQVQQYPPTI</sequence>
<keyword evidence="3" id="KW-1185">Reference proteome</keyword>
<comment type="caution">
    <text evidence="2">The sequence shown here is derived from an EMBL/GenBank/DDBJ whole genome shotgun (WGS) entry which is preliminary data.</text>
</comment>
<dbReference type="InterPro" id="IPR016135">
    <property type="entry name" value="UBQ-conjugating_enzyme/RWD"/>
</dbReference>
<name>A0A444YW98_ARAHY</name>
<dbReference type="PROSITE" id="PS50127">
    <property type="entry name" value="UBC_2"/>
    <property type="match status" value="1"/>
</dbReference>
<organism evidence="2 3">
    <name type="scientific">Arachis hypogaea</name>
    <name type="common">Peanut</name>
    <dbReference type="NCBI Taxonomy" id="3818"/>
    <lineage>
        <taxon>Eukaryota</taxon>
        <taxon>Viridiplantae</taxon>
        <taxon>Streptophyta</taxon>
        <taxon>Embryophyta</taxon>
        <taxon>Tracheophyta</taxon>
        <taxon>Spermatophyta</taxon>
        <taxon>Magnoliopsida</taxon>
        <taxon>eudicotyledons</taxon>
        <taxon>Gunneridae</taxon>
        <taxon>Pentapetalae</taxon>
        <taxon>rosids</taxon>
        <taxon>fabids</taxon>
        <taxon>Fabales</taxon>
        <taxon>Fabaceae</taxon>
        <taxon>Papilionoideae</taxon>
        <taxon>50 kb inversion clade</taxon>
        <taxon>dalbergioids sensu lato</taxon>
        <taxon>Dalbergieae</taxon>
        <taxon>Pterocarpus clade</taxon>
        <taxon>Arachis</taxon>
    </lineage>
</organism>
<protein>
    <recommendedName>
        <fullName evidence="1">UBC core domain-containing protein</fullName>
    </recommendedName>
</protein>
<evidence type="ECO:0000259" key="1">
    <source>
        <dbReference type="PROSITE" id="PS50127"/>
    </source>
</evidence>